<dbReference type="eggNOG" id="COG1012">
    <property type="taxonomic scope" value="Bacteria"/>
</dbReference>
<evidence type="ECO:0000256" key="1">
    <source>
        <dbReference type="ARBA" id="ARBA00009986"/>
    </source>
</evidence>
<dbReference type="PATRIC" id="fig|582515.4.peg.144"/>
<dbReference type="CDD" id="cd07136">
    <property type="entry name" value="ALDH_YwdH-P39616"/>
    <property type="match status" value="1"/>
</dbReference>
<dbReference type="PROSITE" id="PS00687">
    <property type="entry name" value="ALDEHYDE_DEHYDR_GLU"/>
    <property type="match status" value="1"/>
</dbReference>
<dbReference type="PROSITE" id="PS00070">
    <property type="entry name" value="ALDEHYDE_DEHYDR_CYS"/>
    <property type="match status" value="1"/>
</dbReference>
<dbReference type="Gene3D" id="3.40.309.10">
    <property type="entry name" value="Aldehyde Dehydrogenase, Chain A, domain 2"/>
    <property type="match status" value="1"/>
</dbReference>
<organism evidence="9 10">
    <name type="scientific">Rubidibacter lacunae KORDI 51-2</name>
    <dbReference type="NCBI Taxonomy" id="582515"/>
    <lineage>
        <taxon>Bacteria</taxon>
        <taxon>Bacillati</taxon>
        <taxon>Cyanobacteriota</taxon>
        <taxon>Cyanophyceae</taxon>
        <taxon>Oscillatoriophycideae</taxon>
        <taxon>Chroococcales</taxon>
        <taxon>Aphanothecaceae</taxon>
        <taxon>Rubidibacter</taxon>
    </lineage>
</organism>
<evidence type="ECO:0000256" key="2">
    <source>
        <dbReference type="ARBA" id="ARBA00023002"/>
    </source>
</evidence>
<evidence type="ECO:0000313" key="10">
    <source>
        <dbReference type="Proteomes" id="UP000016960"/>
    </source>
</evidence>
<reference evidence="9 10" key="1">
    <citation type="submission" date="2013-05" db="EMBL/GenBank/DDBJ databases">
        <title>Draft genome sequence of Rubidibacter lacunae KORDI 51-2.</title>
        <authorList>
            <person name="Choi D.H."/>
            <person name="Noh J.H."/>
            <person name="Kwon K.-K."/>
            <person name="Lee J.-H."/>
            <person name="Ryu J.-Y."/>
        </authorList>
    </citation>
    <scope>NUCLEOTIDE SEQUENCE [LARGE SCALE GENOMIC DNA]</scope>
    <source>
        <strain evidence="9 10">KORDI 51-2</strain>
    </source>
</reference>
<dbReference type="RefSeq" id="WP_022603806.1">
    <property type="nucleotide sequence ID" value="NZ_ASSJ01000003.1"/>
</dbReference>
<dbReference type="InterPro" id="IPR016163">
    <property type="entry name" value="Ald_DH_C"/>
</dbReference>
<evidence type="ECO:0000256" key="4">
    <source>
        <dbReference type="PIRNR" id="PIRNR036492"/>
    </source>
</evidence>
<feature type="active site" evidence="5">
    <location>
        <position position="253"/>
    </location>
</feature>
<evidence type="ECO:0000256" key="3">
    <source>
        <dbReference type="ARBA" id="ARBA00023027"/>
    </source>
</evidence>
<feature type="active site" evidence="5 6">
    <location>
        <position position="219"/>
    </location>
</feature>
<sequence length="465" mass="50482">MQIPKNAVRALDPAALIARQRAYFTSGATRELEFRRGQLLSLRQAIADRESQICDALAADLGKPAFEAVVSEIVFCCQEIDYARKHLRQWVRPEKVGLARTVWPARGQIRSEPLGVVLIIAPWNYPLQLAIAPLVAAIAAGNCAIVKPSELTPHTSRVLAELIAAAFAPEYVSVVEGDKTVAQQLLAERFDHILFTGGSRVGKVVMAAAAEHLTPVTLELGGKSPCLVDRDADIETGAQRIAFGKFFNAGQTCVAPDYLLVDRAIKDDLLAALRRAIAKFYGDNPATSPDYARIVSDGHFQRLSALLDRDAIAIGGQSDSTTRYIAPTVLDGVAWDDPIMEDEIFGPLLPVLTYTDLDAAIAAIAARPAPLALYVFSRRHDVQTRVLEGTTSGGVCINDTIVHIISSTLPFGGVGASGIGAYHGRTGFDTFSHRRSVVRKGFWPEIELRYPPYEGKLSLFRKLLG</sequence>
<dbReference type="GO" id="GO:0006081">
    <property type="term" value="P:aldehyde metabolic process"/>
    <property type="evidence" value="ECO:0007669"/>
    <property type="project" value="InterPro"/>
</dbReference>
<dbReference type="PANTHER" id="PTHR43570:SF16">
    <property type="entry name" value="ALDEHYDE DEHYDROGENASE TYPE III, ISOFORM Q"/>
    <property type="match status" value="1"/>
</dbReference>
<dbReference type="InParanoid" id="U5DEZ2"/>
<name>U5DEZ2_9CHRO</name>
<dbReference type="GO" id="GO:0005737">
    <property type="term" value="C:cytoplasm"/>
    <property type="evidence" value="ECO:0007669"/>
    <property type="project" value="TreeGrafter"/>
</dbReference>
<dbReference type="GO" id="GO:0004029">
    <property type="term" value="F:aldehyde dehydrogenase (NAD+) activity"/>
    <property type="evidence" value="ECO:0007669"/>
    <property type="project" value="TreeGrafter"/>
</dbReference>
<keyword evidence="2 4" id="KW-0560">Oxidoreductase</keyword>
<dbReference type="FunFam" id="3.40.605.10:FF:000004">
    <property type="entry name" value="Aldehyde dehydrogenase"/>
    <property type="match status" value="1"/>
</dbReference>
<dbReference type="Gene3D" id="3.40.605.10">
    <property type="entry name" value="Aldehyde Dehydrogenase, Chain A, domain 1"/>
    <property type="match status" value="1"/>
</dbReference>
<accession>U5DEZ2</accession>
<evidence type="ECO:0000313" key="9">
    <source>
        <dbReference type="EMBL" id="ERN43063.1"/>
    </source>
</evidence>
<keyword evidence="3" id="KW-0520">NAD</keyword>
<dbReference type="FunCoup" id="U5DEZ2">
    <property type="interactions" value="346"/>
</dbReference>
<evidence type="ECO:0000256" key="7">
    <source>
        <dbReference type="RuleBase" id="RU003345"/>
    </source>
</evidence>
<proteinExistence type="inferred from homology"/>
<dbReference type="InterPro" id="IPR016162">
    <property type="entry name" value="Ald_DH_N"/>
</dbReference>
<keyword evidence="10" id="KW-1185">Reference proteome</keyword>
<dbReference type="PANTHER" id="PTHR43570">
    <property type="entry name" value="ALDEHYDE DEHYDROGENASE"/>
    <property type="match status" value="1"/>
</dbReference>
<dbReference type="AlphaFoldDB" id="U5DEZ2"/>
<dbReference type="InterPro" id="IPR029510">
    <property type="entry name" value="Ald_DH_CS_GLU"/>
</dbReference>
<dbReference type="PIRSF" id="PIRSF036492">
    <property type="entry name" value="ALDH"/>
    <property type="match status" value="1"/>
</dbReference>
<dbReference type="Proteomes" id="UP000016960">
    <property type="component" value="Unassembled WGS sequence"/>
</dbReference>
<evidence type="ECO:0000259" key="8">
    <source>
        <dbReference type="Pfam" id="PF00171"/>
    </source>
</evidence>
<gene>
    <name evidence="9" type="ORF">KR51_00001230</name>
</gene>
<protein>
    <recommendedName>
        <fullName evidence="4">Aldehyde dehydrogenase</fullName>
    </recommendedName>
</protein>
<dbReference type="InterPro" id="IPR015590">
    <property type="entry name" value="Aldehyde_DH_dom"/>
</dbReference>
<evidence type="ECO:0000256" key="5">
    <source>
        <dbReference type="PIRSR" id="PIRSR036492-1"/>
    </source>
</evidence>
<dbReference type="EMBL" id="ASSJ01000003">
    <property type="protein sequence ID" value="ERN43063.1"/>
    <property type="molecule type" value="Genomic_DNA"/>
</dbReference>
<evidence type="ECO:0000256" key="6">
    <source>
        <dbReference type="PROSITE-ProRule" id="PRU10007"/>
    </source>
</evidence>
<comment type="similarity">
    <text evidence="1 4 7">Belongs to the aldehyde dehydrogenase family.</text>
</comment>
<dbReference type="SUPFAM" id="SSF53720">
    <property type="entry name" value="ALDH-like"/>
    <property type="match status" value="1"/>
</dbReference>
<dbReference type="InterPro" id="IPR016160">
    <property type="entry name" value="Ald_DH_CS_CYS"/>
</dbReference>
<comment type="caution">
    <text evidence="9">The sequence shown here is derived from an EMBL/GenBank/DDBJ whole genome shotgun (WGS) entry which is preliminary data.</text>
</comment>
<dbReference type="STRING" id="582515.KR51_00001230"/>
<dbReference type="InterPro" id="IPR016161">
    <property type="entry name" value="Ald_DH/histidinol_DH"/>
</dbReference>
<feature type="domain" description="Aldehyde dehydrogenase" evidence="8">
    <location>
        <begin position="17"/>
        <end position="437"/>
    </location>
</feature>
<dbReference type="FunFam" id="3.40.309.10:FF:000003">
    <property type="entry name" value="Aldehyde dehydrogenase"/>
    <property type="match status" value="1"/>
</dbReference>
<dbReference type="InterPro" id="IPR012394">
    <property type="entry name" value="Aldehyde_DH_NAD(P)"/>
</dbReference>
<dbReference type="Pfam" id="PF00171">
    <property type="entry name" value="Aldedh"/>
    <property type="match status" value="1"/>
</dbReference>